<dbReference type="OMA" id="SIMPAFM"/>
<proteinExistence type="inferred from homology"/>
<dbReference type="GeneID" id="9229582"/>
<dbReference type="Proteomes" id="UP000002035">
    <property type="component" value="Unassembled WGS sequence"/>
</dbReference>
<dbReference type="AlphaFoldDB" id="C5FJT4"/>
<evidence type="ECO:0000313" key="8">
    <source>
        <dbReference type="Proteomes" id="UP000002035"/>
    </source>
</evidence>
<evidence type="ECO:0000256" key="4">
    <source>
        <dbReference type="ARBA" id="ARBA00022946"/>
    </source>
</evidence>
<dbReference type="PANTHER" id="PTHR36091:SF1">
    <property type="entry name" value="ALTERED INHERITANCE OF MITOCHONDRIA PROTEIN 9, MITOCHONDRIAL"/>
    <property type="match status" value="1"/>
</dbReference>
<keyword evidence="8" id="KW-1185">Reference proteome</keyword>
<dbReference type="InterPro" id="IPR011009">
    <property type="entry name" value="Kinase-like_dom_sf"/>
</dbReference>
<dbReference type="GO" id="GO:0005739">
    <property type="term" value="C:mitochondrion"/>
    <property type="evidence" value="ECO:0007669"/>
    <property type="project" value="UniProtKB-SubCell"/>
</dbReference>
<keyword evidence="4" id="KW-0809">Transit peptide</keyword>
<organism evidence="7 8">
    <name type="scientific">Arthroderma otae (strain ATCC MYA-4605 / CBS 113480)</name>
    <name type="common">Microsporum canis</name>
    <dbReference type="NCBI Taxonomy" id="554155"/>
    <lineage>
        <taxon>Eukaryota</taxon>
        <taxon>Fungi</taxon>
        <taxon>Dikarya</taxon>
        <taxon>Ascomycota</taxon>
        <taxon>Pezizomycotina</taxon>
        <taxon>Eurotiomycetes</taxon>
        <taxon>Eurotiomycetidae</taxon>
        <taxon>Onygenales</taxon>
        <taxon>Arthrodermataceae</taxon>
        <taxon>Microsporum</taxon>
    </lineage>
</organism>
<protein>
    <recommendedName>
        <fullName evidence="3">Altered inheritance of mitochondria protein 9, mitochondrial</fullName>
    </recommendedName>
    <alternativeName>
        <fullName evidence="6">Found in mitochondrial proteome protein 29</fullName>
    </alternativeName>
</protein>
<dbReference type="Gene3D" id="3.90.1200.10">
    <property type="match status" value="1"/>
</dbReference>
<evidence type="ECO:0000313" key="7">
    <source>
        <dbReference type="EMBL" id="EEQ30945.1"/>
    </source>
</evidence>
<dbReference type="HOGENOM" id="CLU_019189_13_1_1"/>
<dbReference type="eggNOG" id="ENOG502SIUS">
    <property type="taxonomic scope" value="Eukaryota"/>
</dbReference>
<dbReference type="EMBL" id="DS995703">
    <property type="protein sequence ID" value="EEQ30945.1"/>
    <property type="molecule type" value="Genomic_DNA"/>
</dbReference>
<evidence type="ECO:0000256" key="6">
    <source>
        <dbReference type="ARBA" id="ARBA00031849"/>
    </source>
</evidence>
<dbReference type="PANTHER" id="PTHR36091">
    <property type="entry name" value="ALTERED INHERITANCE OF MITOCHONDRIA PROTEIN 9, MITOCHONDRIAL"/>
    <property type="match status" value="1"/>
</dbReference>
<evidence type="ECO:0000256" key="1">
    <source>
        <dbReference type="ARBA" id="ARBA00004173"/>
    </source>
</evidence>
<comment type="subcellular location">
    <subcellularLocation>
        <location evidence="1">Mitochondrion</location>
    </subcellularLocation>
</comment>
<reference evidence="8" key="1">
    <citation type="journal article" date="2012" name="MBio">
        <title>Comparative genome analysis of Trichophyton rubrum and related dermatophytes reveals candidate genes involved in infection.</title>
        <authorList>
            <person name="Martinez D.A."/>
            <person name="Oliver B.G."/>
            <person name="Graeser Y."/>
            <person name="Goldberg J.M."/>
            <person name="Li W."/>
            <person name="Martinez-Rossi N.M."/>
            <person name="Monod M."/>
            <person name="Shelest E."/>
            <person name="Barton R.C."/>
            <person name="Birch E."/>
            <person name="Brakhage A.A."/>
            <person name="Chen Z."/>
            <person name="Gurr S.J."/>
            <person name="Heiman D."/>
            <person name="Heitman J."/>
            <person name="Kosti I."/>
            <person name="Rossi A."/>
            <person name="Saif S."/>
            <person name="Samalova M."/>
            <person name="Saunders C.W."/>
            <person name="Shea T."/>
            <person name="Summerbell R.C."/>
            <person name="Xu J."/>
            <person name="Young S."/>
            <person name="Zeng Q."/>
            <person name="Birren B.W."/>
            <person name="Cuomo C.A."/>
            <person name="White T.C."/>
        </authorList>
    </citation>
    <scope>NUCLEOTIDE SEQUENCE [LARGE SCALE GENOMIC DNA]</scope>
    <source>
        <strain evidence="8">ATCC MYA-4605 / CBS 113480</strain>
    </source>
</reference>
<dbReference type="VEuPathDB" id="FungiDB:MCYG_03764"/>
<sequence>MVIPKFLLRASFRSIASLVQRRVPITCRGGLILIGKPIGHEEIFQYNNGHFLVDEEYQYAKRYIRFNIDKLCNLVTSVVGNGISSVSKVDKMEGGFHKALLMTLENGTEIVAKIPCPHAGLPMYSTASEAAVLEFAFIVRTHTTIPVPKVLAWSSDPKNPVGAEYIIMEKAKGVQLHTVWGDLSQSGRLRVIESLVLMEKQLLSFQFPAYGNLYFRHSIPEPSCVFLHNDIDPAGLYCVGPAADSAWSNDNVLKKGIESSEFDSGPWVNLKCFGEALIKRSLLKGFPSNARKLSACQPINYGSSSSHKKVLGSAMALVPPISSHPILVANSSPTLLHTDLHMGNIFVTEDGPIEVTSIIDWHSITIAPKFIQARWPIVVEPLDGYTRGITPPEPLPDLEQLDSEEKKIAIFTHEQNYLAKAYEVCTARHSLHLHNALEVPQILKEIYIRGGETITDGIFPLRSCLVDLFHYWQDLGFLEPFPIKFTEDELSHYNKELPLYEEWYTLKEIVKKALNTDSEGWIYPELDWEEKKRLNEELYQLYLNNALAADRTMEETRAMWPFPIE</sequence>
<dbReference type="RefSeq" id="XP_002848258.1">
    <property type="nucleotide sequence ID" value="XM_002848212.1"/>
</dbReference>
<gene>
    <name evidence="7" type="ORF">MCYG_03764</name>
</gene>
<evidence type="ECO:0000256" key="5">
    <source>
        <dbReference type="ARBA" id="ARBA00023128"/>
    </source>
</evidence>
<keyword evidence="5" id="KW-0496">Mitochondrion</keyword>
<evidence type="ECO:0000256" key="2">
    <source>
        <dbReference type="ARBA" id="ARBA00005543"/>
    </source>
</evidence>
<accession>C5FJT4</accession>
<name>C5FJT4_ARTOC</name>
<dbReference type="InterPro" id="IPR051035">
    <property type="entry name" value="Mito_inheritance_9"/>
</dbReference>
<comment type="similarity">
    <text evidence="2">Belongs to the AIM9 family.</text>
</comment>
<evidence type="ECO:0000256" key="3">
    <source>
        <dbReference type="ARBA" id="ARBA00016197"/>
    </source>
</evidence>
<dbReference type="OrthoDB" id="2831558at2759"/>
<dbReference type="SUPFAM" id="SSF56112">
    <property type="entry name" value="Protein kinase-like (PK-like)"/>
    <property type="match status" value="1"/>
</dbReference>